<dbReference type="GO" id="GO:0016020">
    <property type="term" value="C:membrane"/>
    <property type="evidence" value="ECO:0007669"/>
    <property type="project" value="UniProtKB-SubCell"/>
</dbReference>
<evidence type="ECO:0000256" key="6">
    <source>
        <dbReference type="SAM" id="Phobius"/>
    </source>
</evidence>
<sequence>MEKQHGATLFLVFFICSLILLLRLFWTYVSAIVLALLLASVFYPLYSWAKKVLRERELLASLCMTLFILSILVIPVGWFIGTLSNEAFDFYQRSSNQVSLKQIQNIIENDPVWAQRFKKLGKITGLTITPETVEELASSIGKKVGLFLYSQIRSMASNLLSFLIHFFLMMMTIFYLFRDGPRLKDYLIQLMPVPKEQLEKVVSKFQEMGSAIIVGNGMSGIIQGVFGGFGFFFFGLGSPFLWGTVITFMAFLPIVGATAVFVPATVFIMLTGNMGLGLGYLIYNLCYSSIVEYLVKPRLIGKGMQMNSLLVFIGILGGLKLFGILGIIYGPLIMTVFLTLAEIYRLEYKKSAI</sequence>
<name>A0A8J6N0R6_9DELT</name>
<comment type="caution">
    <text evidence="7">The sequence shown here is derived from an EMBL/GenBank/DDBJ whole genome shotgun (WGS) entry which is preliminary data.</text>
</comment>
<dbReference type="EMBL" id="JACNJD010000254">
    <property type="protein sequence ID" value="MBC8178080.1"/>
    <property type="molecule type" value="Genomic_DNA"/>
</dbReference>
<evidence type="ECO:0000313" key="8">
    <source>
        <dbReference type="Proteomes" id="UP000650524"/>
    </source>
</evidence>
<organism evidence="7 8">
    <name type="scientific">Candidatus Desulfacyla euxinica</name>
    <dbReference type="NCBI Taxonomy" id="2841693"/>
    <lineage>
        <taxon>Bacteria</taxon>
        <taxon>Deltaproteobacteria</taxon>
        <taxon>Candidatus Desulfacyla</taxon>
    </lineage>
</organism>
<evidence type="ECO:0000256" key="3">
    <source>
        <dbReference type="ARBA" id="ARBA00022692"/>
    </source>
</evidence>
<feature type="transmembrane region" description="Helical" evidence="6">
    <location>
        <begin position="155"/>
        <end position="177"/>
    </location>
</feature>
<evidence type="ECO:0000256" key="1">
    <source>
        <dbReference type="ARBA" id="ARBA00004141"/>
    </source>
</evidence>
<dbReference type="PANTHER" id="PTHR21716:SF4">
    <property type="entry name" value="TRANSMEMBRANE PROTEIN 245"/>
    <property type="match status" value="1"/>
</dbReference>
<feature type="transmembrane region" description="Helical" evidence="6">
    <location>
        <begin position="28"/>
        <end position="46"/>
    </location>
</feature>
<feature type="transmembrane region" description="Helical" evidence="6">
    <location>
        <begin position="213"/>
        <end position="234"/>
    </location>
</feature>
<comment type="similarity">
    <text evidence="2">Belongs to the autoinducer-2 exporter (AI-2E) (TC 2.A.86) family.</text>
</comment>
<dbReference type="Pfam" id="PF01594">
    <property type="entry name" value="AI-2E_transport"/>
    <property type="match status" value="1"/>
</dbReference>
<dbReference type="PANTHER" id="PTHR21716">
    <property type="entry name" value="TRANSMEMBRANE PROTEIN"/>
    <property type="match status" value="1"/>
</dbReference>
<keyword evidence="5 6" id="KW-0472">Membrane</keyword>
<gene>
    <name evidence="7" type="ORF">H8E19_11805</name>
</gene>
<evidence type="ECO:0000313" key="7">
    <source>
        <dbReference type="EMBL" id="MBC8178080.1"/>
    </source>
</evidence>
<dbReference type="AlphaFoldDB" id="A0A8J6N0R6"/>
<feature type="transmembrane region" description="Helical" evidence="6">
    <location>
        <begin position="277"/>
        <end position="295"/>
    </location>
</feature>
<comment type="subcellular location">
    <subcellularLocation>
        <location evidence="1">Membrane</location>
        <topology evidence="1">Multi-pass membrane protein</topology>
    </subcellularLocation>
</comment>
<proteinExistence type="inferred from homology"/>
<feature type="transmembrane region" description="Helical" evidence="6">
    <location>
        <begin position="240"/>
        <end position="270"/>
    </location>
</feature>
<keyword evidence="4 6" id="KW-1133">Transmembrane helix</keyword>
<dbReference type="Proteomes" id="UP000650524">
    <property type="component" value="Unassembled WGS sequence"/>
</dbReference>
<evidence type="ECO:0000256" key="4">
    <source>
        <dbReference type="ARBA" id="ARBA00022989"/>
    </source>
</evidence>
<accession>A0A8J6N0R6</accession>
<reference evidence="7 8" key="1">
    <citation type="submission" date="2020-08" db="EMBL/GenBank/DDBJ databases">
        <title>Bridging the membrane lipid divide: bacteria of the FCB group superphylum have the potential to synthesize archaeal ether lipids.</title>
        <authorList>
            <person name="Villanueva L."/>
            <person name="Von Meijenfeldt F.A.B."/>
            <person name="Westbye A.B."/>
            <person name="Yadav S."/>
            <person name="Hopmans E.C."/>
            <person name="Dutilh B.E."/>
            <person name="Sinninghe Damste J.S."/>
        </authorList>
    </citation>
    <scope>NUCLEOTIDE SEQUENCE [LARGE SCALE GENOMIC DNA]</scope>
    <source>
        <strain evidence="7">NIOZ-UU27</strain>
    </source>
</reference>
<dbReference type="InterPro" id="IPR002549">
    <property type="entry name" value="AI-2E-like"/>
</dbReference>
<evidence type="ECO:0000256" key="5">
    <source>
        <dbReference type="ARBA" id="ARBA00023136"/>
    </source>
</evidence>
<feature type="transmembrane region" description="Helical" evidence="6">
    <location>
        <begin position="7"/>
        <end position="22"/>
    </location>
</feature>
<feature type="transmembrane region" description="Helical" evidence="6">
    <location>
        <begin position="58"/>
        <end position="80"/>
    </location>
</feature>
<feature type="transmembrane region" description="Helical" evidence="6">
    <location>
        <begin position="307"/>
        <end position="340"/>
    </location>
</feature>
<protein>
    <submittedName>
        <fullName evidence="7">AI-2E family transporter</fullName>
    </submittedName>
</protein>
<evidence type="ECO:0000256" key="2">
    <source>
        <dbReference type="ARBA" id="ARBA00009773"/>
    </source>
</evidence>
<keyword evidence="3 6" id="KW-0812">Transmembrane</keyword>